<dbReference type="AlphaFoldDB" id="A0A1H3TVS0"/>
<reference evidence="1 2" key="1">
    <citation type="submission" date="2016-10" db="EMBL/GenBank/DDBJ databases">
        <authorList>
            <person name="de Groot N.N."/>
        </authorList>
    </citation>
    <scope>NUCLEOTIDE SEQUENCE [LARGE SCALE GENOMIC DNA]</scope>
    <source>
        <strain evidence="1 2">LMG 24775</strain>
    </source>
</reference>
<protein>
    <submittedName>
        <fullName evidence="1">Uncharacterized protein</fullName>
    </submittedName>
</protein>
<gene>
    <name evidence="1" type="ORF">SAMN05421547_13321</name>
</gene>
<dbReference type="EMBL" id="FNPE01000033">
    <property type="protein sequence ID" value="SDZ54343.1"/>
    <property type="molecule type" value="Genomic_DNA"/>
</dbReference>
<organism evidence="1 2">
    <name type="scientific">Delftia lacustris</name>
    <dbReference type="NCBI Taxonomy" id="558537"/>
    <lineage>
        <taxon>Bacteria</taxon>
        <taxon>Pseudomonadati</taxon>
        <taxon>Pseudomonadota</taxon>
        <taxon>Betaproteobacteria</taxon>
        <taxon>Burkholderiales</taxon>
        <taxon>Comamonadaceae</taxon>
        <taxon>Delftia</taxon>
    </lineage>
</organism>
<name>A0A1H3TVS0_9BURK</name>
<sequence>MLARHADIVAEAFEGAVSGGDRQHQKGVDALFEIGAIKPYDEDTYRLNPRLREFLSDHLSSYHALKDLRSLTASVGQAQSLWSEMRFAKSRGSLANMEQILWALDETTVDIAYSIEQNLHMLHVLIGNKYGNVEGLDAKLRQNRRYLSQIESFLRSMDNISRFVDQVREGAIAVGLPEAHALVSRRLGAQVLKWTGLIKDAQAVIATRLFDARLLETRLRLLSGFSLWLDRHKTMGGWDLPVDNLQPADVVLIRPEPVPVRLQPDVADGDLLINEDLLRILAILPPPKAVAAVPLPAAAQQLIDDDDEWPEETLPSYVHALKTLVEEIAVSEREISLLGWKRERSELQDLDDGAWLMYCYPRLHGQGLLLELVSTTDVSRFQVNEPFEDICVQRPTQGVV</sequence>
<accession>A0A1H3TVS0</accession>
<proteinExistence type="predicted"/>
<evidence type="ECO:0000313" key="1">
    <source>
        <dbReference type="EMBL" id="SDZ54343.1"/>
    </source>
</evidence>
<dbReference type="Proteomes" id="UP000183417">
    <property type="component" value="Unassembled WGS sequence"/>
</dbReference>
<evidence type="ECO:0000313" key="2">
    <source>
        <dbReference type="Proteomes" id="UP000183417"/>
    </source>
</evidence>